<dbReference type="AlphaFoldDB" id="A0A835LI52"/>
<accession>A0A835LI52</accession>
<keyword evidence="9" id="KW-1185">Reference proteome</keyword>
<keyword evidence="3 6" id="KW-0863">Zinc-finger</keyword>
<keyword evidence="5" id="KW-0238">DNA-binding</keyword>
<keyword evidence="4 6" id="KW-0862">Zinc</keyword>
<keyword evidence="2" id="KW-0677">Repeat</keyword>
<dbReference type="FunFam" id="3.30.1370.210:FF:000009">
    <property type="entry name" value="Zinc finger CCCH domain-containing protein 66"/>
    <property type="match status" value="1"/>
</dbReference>
<evidence type="ECO:0000256" key="2">
    <source>
        <dbReference type="ARBA" id="ARBA00022737"/>
    </source>
</evidence>
<feature type="zinc finger region" description="C3H1-type" evidence="6">
    <location>
        <begin position="103"/>
        <end position="129"/>
    </location>
</feature>
<organism evidence="8 9">
    <name type="scientific">Coptis chinensis</name>
    <dbReference type="NCBI Taxonomy" id="261450"/>
    <lineage>
        <taxon>Eukaryota</taxon>
        <taxon>Viridiplantae</taxon>
        <taxon>Streptophyta</taxon>
        <taxon>Embryophyta</taxon>
        <taxon>Tracheophyta</taxon>
        <taxon>Spermatophyta</taxon>
        <taxon>Magnoliopsida</taxon>
        <taxon>Ranunculales</taxon>
        <taxon>Ranunculaceae</taxon>
        <taxon>Coptidoideae</taxon>
        <taxon>Coptis</taxon>
    </lineage>
</organism>
<dbReference type="InterPro" id="IPR057444">
    <property type="entry name" value="Znf-CCCH_AtC3H23-like"/>
</dbReference>
<protein>
    <recommendedName>
        <fullName evidence="7">C3H1-type domain-containing protein</fullName>
    </recommendedName>
</protein>
<dbReference type="SMART" id="SM00356">
    <property type="entry name" value="ZnF_C3H1"/>
    <property type="match status" value="2"/>
</dbReference>
<keyword evidence="1 6" id="KW-0479">Metal-binding</keyword>
<dbReference type="PANTHER" id="PTHR14493:SF90">
    <property type="entry name" value="ZINC FINGER CCCH DOMAIN-CONTAINING PROTEIN 2"/>
    <property type="match status" value="1"/>
</dbReference>
<evidence type="ECO:0000256" key="6">
    <source>
        <dbReference type="PROSITE-ProRule" id="PRU00723"/>
    </source>
</evidence>
<dbReference type="GO" id="GO:0003677">
    <property type="term" value="F:DNA binding"/>
    <property type="evidence" value="ECO:0007669"/>
    <property type="project" value="UniProtKB-KW"/>
</dbReference>
<dbReference type="InterPro" id="IPR045234">
    <property type="entry name" value="Unkempt-like"/>
</dbReference>
<evidence type="ECO:0000256" key="1">
    <source>
        <dbReference type="ARBA" id="ARBA00022723"/>
    </source>
</evidence>
<evidence type="ECO:0000256" key="4">
    <source>
        <dbReference type="ARBA" id="ARBA00022833"/>
    </source>
</evidence>
<evidence type="ECO:0000313" key="9">
    <source>
        <dbReference type="Proteomes" id="UP000631114"/>
    </source>
</evidence>
<dbReference type="GO" id="GO:0008270">
    <property type="term" value="F:zinc ion binding"/>
    <property type="evidence" value="ECO:0007669"/>
    <property type="project" value="UniProtKB-KW"/>
</dbReference>
<feature type="domain" description="C3H1-type" evidence="7">
    <location>
        <begin position="103"/>
        <end position="129"/>
    </location>
</feature>
<evidence type="ECO:0000259" key="7">
    <source>
        <dbReference type="PROSITE" id="PS50103"/>
    </source>
</evidence>
<evidence type="ECO:0000256" key="5">
    <source>
        <dbReference type="ARBA" id="ARBA00023125"/>
    </source>
</evidence>
<dbReference type="PROSITE" id="PS50103">
    <property type="entry name" value="ZF_C3H1"/>
    <property type="match status" value="1"/>
</dbReference>
<proteinExistence type="predicted"/>
<comment type="caution">
    <text evidence="8">The sequence shown here is derived from an EMBL/GenBank/DDBJ whole genome shotgun (WGS) entry which is preliminary data.</text>
</comment>
<gene>
    <name evidence="8" type="ORF">IFM89_008205</name>
</gene>
<name>A0A835LI52_9MAGN</name>
<dbReference type="Pfam" id="PF25512">
    <property type="entry name" value="zf-CCCH_AtC3H23"/>
    <property type="match status" value="1"/>
</dbReference>
<dbReference type="Gene3D" id="3.30.1370.210">
    <property type="match status" value="1"/>
</dbReference>
<dbReference type="OrthoDB" id="410307at2759"/>
<reference evidence="8 9" key="1">
    <citation type="submission" date="2020-10" db="EMBL/GenBank/DDBJ databases">
        <title>The Coptis chinensis genome and diversification of protoberbering-type alkaloids.</title>
        <authorList>
            <person name="Wang B."/>
            <person name="Shu S."/>
            <person name="Song C."/>
            <person name="Liu Y."/>
        </authorList>
    </citation>
    <scope>NUCLEOTIDE SEQUENCE [LARGE SCALE GENOMIC DNA]</scope>
    <source>
        <strain evidence="8">HL-2020</strain>
        <tissue evidence="8">Leaf</tissue>
    </source>
</reference>
<dbReference type="Proteomes" id="UP000631114">
    <property type="component" value="Unassembled WGS sequence"/>
</dbReference>
<dbReference type="Pfam" id="PF00642">
    <property type="entry name" value="zf-CCCH"/>
    <property type="match status" value="1"/>
</dbReference>
<dbReference type="EMBL" id="JADFTS010000009">
    <property type="protein sequence ID" value="KAF9588191.1"/>
    <property type="molecule type" value="Genomic_DNA"/>
</dbReference>
<dbReference type="InterPro" id="IPR036855">
    <property type="entry name" value="Znf_CCCH_sf"/>
</dbReference>
<dbReference type="PANTHER" id="PTHR14493">
    <property type="entry name" value="UNKEMPT FAMILY MEMBER"/>
    <property type="match status" value="1"/>
</dbReference>
<evidence type="ECO:0000256" key="3">
    <source>
        <dbReference type="ARBA" id="ARBA00022771"/>
    </source>
</evidence>
<dbReference type="SUPFAM" id="SSF90229">
    <property type="entry name" value="CCCH zinc finger"/>
    <property type="match status" value="1"/>
</dbReference>
<evidence type="ECO:0000313" key="8">
    <source>
        <dbReference type="EMBL" id="KAF9588191.1"/>
    </source>
</evidence>
<sequence>MAKMSSICEEHSYPFYSTKNTLKDIILPPRKLLNKSKHSMEEFPASGCDDYEEESDPYSSDEFRMYEFKIRRCMRSRSHDWTDCPFAHPGEKARRRDPRRFHYSGNACADFRHGTCPRGDSCEFAHGVFECWLHPARYRTHACKDGRNCTRKVCFFAHTPRHLRVLPLSSCSPSSSMSNHLSSCSPSSSMSNHCCYFCHSMASSPTSTLMGLSHLSPPISPKLSSPISPSSNKEGGYSLLSRFNEASILSPNSSFSASTKRSVSEYLSYKCVPMELVNSLQTLDLSSVACPSSGTENLSWGDGVFSPEYEDQLQFCLSPSTLNVPARSRDNFINEDGLNSNGGSTGPDIGWVNELVM</sequence>
<dbReference type="InterPro" id="IPR000571">
    <property type="entry name" value="Znf_CCCH"/>
</dbReference>